<feature type="region of interest" description="Disordered" evidence="7">
    <location>
        <begin position="126"/>
        <end position="215"/>
    </location>
</feature>
<name>A0ABD0W0T8_UMBPY</name>
<feature type="region of interest" description="Disordered" evidence="7">
    <location>
        <begin position="94"/>
        <end position="113"/>
    </location>
</feature>
<keyword evidence="2 5" id="KW-0863">Zinc-finger</keyword>
<evidence type="ECO:0000256" key="1">
    <source>
        <dbReference type="ARBA" id="ARBA00022723"/>
    </source>
</evidence>
<dbReference type="PANTHER" id="PTHR47502:SF1">
    <property type="entry name" value="THAP DOMAIN-CONTAINING PROTEIN 7"/>
    <property type="match status" value="1"/>
</dbReference>
<evidence type="ECO:0000313" key="9">
    <source>
        <dbReference type="EMBL" id="KAL0962270.1"/>
    </source>
</evidence>
<accession>A0ABD0W0T8</accession>
<feature type="compositionally biased region" description="Polar residues" evidence="7">
    <location>
        <begin position="146"/>
        <end position="193"/>
    </location>
</feature>
<feature type="coiled-coil region" evidence="6">
    <location>
        <begin position="240"/>
        <end position="277"/>
    </location>
</feature>
<evidence type="ECO:0000256" key="6">
    <source>
        <dbReference type="SAM" id="Coils"/>
    </source>
</evidence>
<dbReference type="PROSITE" id="PS50950">
    <property type="entry name" value="ZF_THAP"/>
    <property type="match status" value="1"/>
</dbReference>
<proteinExistence type="predicted"/>
<evidence type="ECO:0000256" key="7">
    <source>
        <dbReference type="SAM" id="MobiDB-lite"/>
    </source>
</evidence>
<keyword evidence="4 5" id="KW-0238">DNA-binding</keyword>
<feature type="region of interest" description="Disordered" evidence="7">
    <location>
        <begin position="399"/>
        <end position="423"/>
    </location>
</feature>
<gene>
    <name evidence="9" type="ORF">UPYG_G00337910</name>
</gene>
<dbReference type="GO" id="GO:0008270">
    <property type="term" value="F:zinc ion binding"/>
    <property type="evidence" value="ECO:0007669"/>
    <property type="project" value="UniProtKB-KW"/>
</dbReference>
<keyword evidence="3" id="KW-0862">Zinc</keyword>
<dbReference type="Proteomes" id="UP001557470">
    <property type="component" value="Unassembled WGS sequence"/>
</dbReference>
<keyword evidence="1" id="KW-0479">Metal-binding</keyword>
<feature type="compositionally biased region" description="Basic and acidic residues" evidence="7">
    <location>
        <begin position="288"/>
        <end position="302"/>
    </location>
</feature>
<protein>
    <recommendedName>
        <fullName evidence="8">THAP-type domain-containing protein</fullName>
    </recommendedName>
</protein>
<dbReference type="SUPFAM" id="SSF57716">
    <property type="entry name" value="Glucocorticoid receptor-like (DNA-binding domain)"/>
    <property type="match status" value="1"/>
</dbReference>
<dbReference type="EMBL" id="JAGEUA010000011">
    <property type="protein sequence ID" value="KAL0962270.1"/>
    <property type="molecule type" value="Genomic_DNA"/>
</dbReference>
<evidence type="ECO:0000256" key="5">
    <source>
        <dbReference type="PROSITE-ProRule" id="PRU00309"/>
    </source>
</evidence>
<evidence type="ECO:0000256" key="2">
    <source>
        <dbReference type="ARBA" id="ARBA00022771"/>
    </source>
</evidence>
<evidence type="ECO:0000313" key="10">
    <source>
        <dbReference type="Proteomes" id="UP001557470"/>
    </source>
</evidence>
<feature type="compositionally biased region" description="Basic and acidic residues" evidence="7">
    <location>
        <begin position="126"/>
        <end position="138"/>
    </location>
</feature>
<feature type="domain" description="THAP-type" evidence="8">
    <location>
        <begin position="1"/>
        <end position="93"/>
    </location>
</feature>
<dbReference type="InterPro" id="IPR006612">
    <property type="entry name" value="THAP_Znf"/>
</dbReference>
<keyword evidence="10" id="KW-1185">Reference proteome</keyword>
<sequence length="453" mass="50303">MPRHCSAGGCKSRDTRDNRKAGITFHRLPKRGTARRNLWIINSHRKGLQGQGLWDPQSNFIYFCSKHFTSESFELSGVSGYRRLKDDALPTIFVSQPSGKGGGKTPRGKGKQTVISLPIRACSLKEDGWNRTQEETESKNIVGAEQVQSFETPDGELNNQKEQGEPQSLPSIHGTSGQTVEKSQSVAEHQSGASPEDPTCSPSSPRPHSPSRYMLRLPPPPGFYLAKEHSYAQHCPLVWRKRYDRAIDSLEKSLRLLSAARRRENRLRSALLRLRENRLKPTLLRSRDGAKARGGRIGDRADGASLARPEDTDMDGMPEDLGLFEDRPGVSLGWERRVRTAETKAGLEEDGGYCFYCGRGREDSGVKVSRGCSQVRKCAQGTVKDLSWSSCVDEMAEERQRGRRVPKNAQGQKVKGMGTKPGAPEDDCESYRYYCGTVGERWRRAGGHGGAVT</sequence>
<keyword evidence="6" id="KW-0175">Coiled coil</keyword>
<organism evidence="9 10">
    <name type="scientific">Umbra pygmaea</name>
    <name type="common">Eastern mudminnow</name>
    <dbReference type="NCBI Taxonomy" id="75934"/>
    <lineage>
        <taxon>Eukaryota</taxon>
        <taxon>Metazoa</taxon>
        <taxon>Chordata</taxon>
        <taxon>Craniata</taxon>
        <taxon>Vertebrata</taxon>
        <taxon>Euteleostomi</taxon>
        <taxon>Actinopterygii</taxon>
        <taxon>Neopterygii</taxon>
        <taxon>Teleostei</taxon>
        <taxon>Protacanthopterygii</taxon>
        <taxon>Esociformes</taxon>
        <taxon>Umbridae</taxon>
        <taxon>Umbra</taxon>
    </lineage>
</organism>
<evidence type="ECO:0000256" key="4">
    <source>
        <dbReference type="ARBA" id="ARBA00023125"/>
    </source>
</evidence>
<dbReference type="Pfam" id="PF05485">
    <property type="entry name" value="THAP"/>
    <property type="match status" value="1"/>
</dbReference>
<evidence type="ECO:0000259" key="8">
    <source>
        <dbReference type="PROSITE" id="PS50950"/>
    </source>
</evidence>
<dbReference type="SMART" id="SM00980">
    <property type="entry name" value="THAP"/>
    <property type="match status" value="1"/>
</dbReference>
<evidence type="ECO:0000256" key="3">
    <source>
        <dbReference type="ARBA" id="ARBA00022833"/>
    </source>
</evidence>
<reference evidence="9 10" key="1">
    <citation type="submission" date="2024-06" db="EMBL/GenBank/DDBJ databases">
        <authorList>
            <person name="Pan Q."/>
            <person name="Wen M."/>
            <person name="Jouanno E."/>
            <person name="Zahm M."/>
            <person name="Klopp C."/>
            <person name="Cabau C."/>
            <person name="Louis A."/>
            <person name="Berthelot C."/>
            <person name="Parey E."/>
            <person name="Roest Crollius H."/>
            <person name="Montfort J."/>
            <person name="Robinson-Rechavi M."/>
            <person name="Bouchez O."/>
            <person name="Lampietro C."/>
            <person name="Lopez Roques C."/>
            <person name="Donnadieu C."/>
            <person name="Postlethwait J."/>
            <person name="Bobe J."/>
            <person name="Verreycken H."/>
            <person name="Guiguen Y."/>
        </authorList>
    </citation>
    <scope>NUCLEOTIDE SEQUENCE [LARGE SCALE GENOMIC DNA]</scope>
    <source>
        <strain evidence="9">Up_M1</strain>
        <tissue evidence="9">Testis</tissue>
    </source>
</reference>
<feature type="region of interest" description="Disordered" evidence="7">
    <location>
        <begin position="288"/>
        <end position="322"/>
    </location>
</feature>
<dbReference type="PANTHER" id="PTHR47502">
    <property type="entry name" value="THAP DOMAIN-CONTAINING PROTEIN 7"/>
    <property type="match status" value="1"/>
</dbReference>
<dbReference type="SMART" id="SM00692">
    <property type="entry name" value="DM3"/>
    <property type="match status" value="1"/>
</dbReference>
<dbReference type="GO" id="GO:0003677">
    <property type="term" value="F:DNA binding"/>
    <property type="evidence" value="ECO:0007669"/>
    <property type="project" value="UniProtKB-UniRule"/>
</dbReference>
<dbReference type="AlphaFoldDB" id="A0ABD0W0T8"/>
<dbReference type="InterPro" id="IPR026519">
    <property type="entry name" value="THAP7"/>
</dbReference>
<comment type="caution">
    <text evidence="9">The sequence shown here is derived from an EMBL/GenBank/DDBJ whole genome shotgun (WGS) entry which is preliminary data.</text>
</comment>